<feature type="region of interest" description="Disordered" evidence="1">
    <location>
        <begin position="176"/>
        <end position="196"/>
    </location>
</feature>
<feature type="domain" description="YagK/YfjJ C-terminal" evidence="2">
    <location>
        <begin position="48"/>
        <end position="175"/>
    </location>
</feature>
<evidence type="ECO:0000256" key="1">
    <source>
        <dbReference type="SAM" id="MobiDB-lite"/>
    </source>
</evidence>
<accession>A0ABU9GU78</accession>
<evidence type="ECO:0000259" key="2">
    <source>
        <dbReference type="Pfam" id="PF11726"/>
    </source>
</evidence>
<protein>
    <submittedName>
        <fullName evidence="3">Inovirus-type Gp2 protein</fullName>
    </submittedName>
</protein>
<dbReference type="Proteomes" id="UP001369082">
    <property type="component" value="Unassembled WGS sequence"/>
</dbReference>
<dbReference type="EMBL" id="JBAKAZ010000105">
    <property type="protein sequence ID" value="MEL0630873.1"/>
    <property type="molecule type" value="Genomic_DNA"/>
</dbReference>
<comment type="caution">
    <text evidence="3">The sequence shown here is derived from an EMBL/GenBank/DDBJ whole genome shotgun (WGS) entry which is preliminary data.</text>
</comment>
<feature type="compositionally biased region" description="Polar residues" evidence="1">
    <location>
        <begin position="186"/>
        <end position="196"/>
    </location>
</feature>
<organism evidence="3 4">
    <name type="scientific">Psychromonas aquatilis</name>
    <dbReference type="NCBI Taxonomy" id="2005072"/>
    <lineage>
        <taxon>Bacteria</taxon>
        <taxon>Pseudomonadati</taxon>
        <taxon>Pseudomonadota</taxon>
        <taxon>Gammaproteobacteria</taxon>
        <taxon>Alteromonadales</taxon>
        <taxon>Psychromonadaceae</taxon>
        <taxon>Psychromonas</taxon>
    </lineage>
</organism>
<dbReference type="RefSeq" id="WP_341599048.1">
    <property type="nucleotide sequence ID" value="NZ_JBAKAZ010000105.1"/>
</dbReference>
<dbReference type="Pfam" id="PF11726">
    <property type="entry name" value="YagK_YfjJ_C"/>
    <property type="match status" value="1"/>
</dbReference>
<sequence>MSKRKRALKASYLRHYYHNGSLWRVNTGRSGLYREMLKPMLLQLFTMLEHHNKLLIVRFDCHQDHSTESSDHISKFINKLTKRLKWKYNLCRVGYNWTREQEKAKHQHYHFVLMIDGNKAQHPFHILQIAKQIWQDQEMGNTFSIAPNPFYHFKRGDVDTLQQVIWRISYLAKGRGKGYRSPQAKDYSTSRIKPPV</sequence>
<keyword evidence="4" id="KW-1185">Reference proteome</keyword>
<name>A0ABU9GU78_9GAMM</name>
<gene>
    <name evidence="3" type="ORF">V6256_14815</name>
</gene>
<evidence type="ECO:0000313" key="4">
    <source>
        <dbReference type="Proteomes" id="UP001369082"/>
    </source>
</evidence>
<proteinExistence type="predicted"/>
<dbReference type="InterPro" id="IPR057271">
    <property type="entry name" value="YagK_YfjJ_C"/>
</dbReference>
<evidence type="ECO:0000313" key="3">
    <source>
        <dbReference type="EMBL" id="MEL0630873.1"/>
    </source>
</evidence>
<reference evidence="3 4" key="1">
    <citation type="submission" date="2024-02" db="EMBL/GenBank/DDBJ databases">
        <title>Bacteria isolated from the canopy kelp, Nereocystis luetkeana.</title>
        <authorList>
            <person name="Pfister C.A."/>
            <person name="Younker I.T."/>
            <person name="Light S.H."/>
        </authorList>
    </citation>
    <scope>NUCLEOTIDE SEQUENCE [LARGE SCALE GENOMIC DNA]</scope>
    <source>
        <strain evidence="3 4">TI.1.05</strain>
    </source>
</reference>